<dbReference type="Proteomes" id="UP000037747">
    <property type="component" value="Unassembled WGS sequence"/>
</dbReference>
<dbReference type="PATRIC" id="fig|1705389.3.peg.3106"/>
<sequence>MTDSVLIRRPIARWTGGARIAACPRCQESVEDSLGSPQIPTMRLANQGPRRVDGNTVCVRGYCCRSCEYVLAIGPGDANVEVGSSRDRGGEPWVSIGAVFADGSKRPVVVPAGEVVP</sequence>
<dbReference type="EMBL" id="LIST01000002">
    <property type="protein sequence ID" value="KOX96935.1"/>
    <property type="molecule type" value="Genomic_DNA"/>
</dbReference>
<dbReference type="AlphaFoldDB" id="A0A0M9ASK0"/>
<reference evidence="1 2" key="1">
    <citation type="submission" date="2015-08" db="EMBL/GenBank/DDBJ databases">
        <title>Genomes of Isolates from Cabo Rojo, PR.</title>
        <authorList>
            <person name="Sanchez-Nieves R.L."/>
            <person name="Montalvo-Rodriguez R."/>
        </authorList>
    </citation>
    <scope>NUCLEOTIDE SEQUENCE [LARGE SCALE GENOMIC DNA]</scope>
    <source>
        <strain evidence="1 2">5</strain>
    </source>
</reference>
<dbReference type="RefSeq" id="WP_053771112.1">
    <property type="nucleotide sequence ID" value="NZ_LIST01000002.1"/>
</dbReference>
<dbReference type="STRING" id="1765655.AMR74_05760"/>
<evidence type="ECO:0000313" key="1">
    <source>
        <dbReference type="EMBL" id="KOX96935.1"/>
    </source>
</evidence>
<gene>
    <name evidence="1" type="ORF">AMR74_05760</name>
</gene>
<dbReference type="OrthoDB" id="316559at2157"/>
<proteinExistence type="predicted"/>
<protein>
    <submittedName>
        <fullName evidence="1">Uncharacterized protein</fullName>
    </submittedName>
</protein>
<comment type="caution">
    <text evidence="1">The sequence shown here is derived from an EMBL/GenBank/DDBJ whole genome shotgun (WGS) entry which is preliminary data.</text>
</comment>
<evidence type="ECO:0000313" key="2">
    <source>
        <dbReference type="Proteomes" id="UP000037747"/>
    </source>
</evidence>
<accession>A0A0M9ASK0</accession>
<name>A0A0M9ASK0_9EURY</name>
<organism evidence="1 2">
    <name type="scientific">Halorubrum tropicale</name>
    <dbReference type="NCBI Taxonomy" id="1765655"/>
    <lineage>
        <taxon>Archaea</taxon>
        <taxon>Methanobacteriati</taxon>
        <taxon>Methanobacteriota</taxon>
        <taxon>Stenosarchaea group</taxon>
        <taxon>Halobacteria</taxon>
        <taxon>Halobacteriales</taxon>
        <taxon>Haloferacaceae</taxon>
        <taxon>Halorubrum</taxon>
    </lineage>
</organism>
<keyword evidence="2" id="KW-1185">Reference proteome</keyword>